<sequence>MHTLTGDGSIFRRRLFRCKQTSLQIPKTVRLWPVYDTRLISRTPLTFRMNADNATAGQILLIWQCMWRPDSVIEGQSRMPQVRNPTKRRTQLTLTRMHRVRPCTFD</sequence>
<gene>
    <name evidence="1" type="ORF">PISMIDRAFT_347297</name>
    <name evidence="2" type="ORF">PISMIDRAFT_615830</name>
</gene>
<reference evidence="1 3" key="1">
    <citation type="submission" date="2014-04" db="EMBL/GenBank/DDBJ databases">
        <authorList>
            <consortium name="DOE Joint Genome Institute"/>
            <person name="Kuo A."/>
            <person name="Kohler A."/>
            <person name="Costa M.D."/>
            <person name="Nagy L.G."/>
            <person name="Floudas D."/>
            <person name="Copeland A."/>
            <person name="Barry K.W."/>
            <person name="Cichocki N."/>
            <person name="Veneault-Fourrey C."/>
            <person name="LaButti K."/>
            <person name="Lindquist E.A."/>
            <person name="Lipzen A."/>
            <person name="Lundell T."/>
            <person name="Morin E."/>
            <person name="Murat C."/>
            <person name="Sun H."/>
            <person name="Tunlid A."/>
            <person name="Henrissat B."/>
            <person name="Grigoriev I.V."/>
            <person name="Hibbett D.S."/>
            <person name="Martin F."/>
            <person name="Nordberg H.P."/>
            <person name="Cantor M.N."/>
            <person name="Hua S.X."/>
        </authorList>
    </citation>
    <scope>NUCLEOTIDE SEQUENCE [LARGE SCALE GENOMIC DNA]</scope>
    <source>
        <strain evidence="1 3">441</strain>
    </source>
</reference>
<evidence type="ECO:0000313" key="3">
    <source>
        <dbReference type="Proteomes" id="UP000054018"/>
    </source>
</evidence>
<dbReference type="AlphaFoldDB" id="A0A0C9XQS6"/>
<dbReference type="EMBL" id="KN833774">
    <property type="protein sequence ID" value="KIK19963.1"/>
    <property type="molecule type" value="Genomic_DNA"/>
</dbReference>
<dbReference type="OrthoDB" id="2710133at2759"/>
<dbReference type="EMBL" id="KN833930">
    <property type="protein sequence ID" value="KIK14630.1"/>
    <property type="molecule type" value="Genomic_DNA"/>
</dbReference>
<evidence type="ECO:0000313" key="2">
    <source>
        <dbReference type="EMBL" id="KIK19963.1"/>
    </source>
</evidence>
<name>A0A0C9XQS6_9AGAM</name>
<reference evidence="3" key="2">
    <citation type="submission" date="2015-01" db="EMBL/GenBank/DDBJ databases">
        <title>Evolutionary Origins and Diversification of the Mycorrhizal Mutualists.</title>
        <authorList>
            <consortium name="DOE Joint Genome Institute"/>
            <consortium name="Mycorrhizal Genomics Consortium"/>
            <person name="Kohler A."/>
            <person name="Kuo A."/>
            <person name="Nagy L.G."/>
            <person name="Floudas D."/>
            <person name="Copeland A."/>
            <person name="Barry K.W."/>
            <person name="Cichocki N."/>
            <person name="Veneault-Fourrey C."/>
            <person name="LaButti K."/>
            <person name="Lindquist E.A."/>
            <person name="Lipzen A."/>
            <person name="Lundell T."/>
            <person name="Morin E."/>
            <person name="Murat C."/>
            <person name="Riley R."/>
            <person name="Ohm R."/>
            <person name="Sun H."/>
            <person name="Tunlid A."/>
            <person name="Henrissat B."/>
            <person name="Grigoriev I.V."/>
            <person name="Hibbett D.S."/>
            <person name="Martin F."/>
        </authorList>
    </citation>
    <scope>NUCLEOTIDE SEQUENCE [LARGE SCALE GENOMIC DNA]</scope>
    <source>
        <strain evidence="3">441</strain>
    </source>
</reference>
<reference evidence="1" key="3">
    <citation type="submission" date="2015-02" db="EMBL/GenBank/DDBJ databases">
        <title>Evolutionary Origins and Diversification of the Mycorrhizal Mutualists.</title>
        <authorList>
            <consortium name="DOE Joint Genome Institute"/>
            <consortium name="Mycorrhizal Genomics Consortium"/>
            <person name="Kohler A."/>
            <person name="Kuo A."/>
            <person name="Nagy L.G."/>
            <person name="Floudas D."/>
            <person name="Copeland A."/>
            <person name="Barry K.W."/>
            <person name="Cichocki N."/>
            <person name="Veneault-Fourrey C."/>
            <person name="LaButti K."/>
            <person name="Lindquist E.A."/>
            <person name="Lipzen A."/>
            <person name="Lundell T."/>
            <person name="Morin E."/>
            <person name="Murat C."/>
            <person name="Riley R."/>
            <person name="Ohm R."/>
            <person name="Sun H."/>
            <person name="Tunlid A."/>
            <person name="Henrissat B."/>
            <person name="Grigoriev I.V."/>
            <person name="Hibbett D.S."/>
            <person name="Martin F."/>
        </authorList>
    </citation>
    <scope>NUCLEOTIDE SEQUENCE</scope>
    <source>
        <strain evidence="1 3">441</strain>
    </source>
</reference>
<protein>
    <submittedName>
        <fullName evidence="1">Uncharacterized protein</fullName>
    </submittedName>
</protein>
<dbReference type="HOGENOM" id="CLU_2224256_0_0_1"/>
<accession>A0A0C9XQS6</accession>
<keyword evidence="3" id="KW-1185">Reference proteome</keyword>
<proteinExistence type="predicted"/>
<organism evidence="1 3">
    <name type="scientific">Pisolithus microcarpus 441</name>
    <dbReference type="NCBI Taxonomy" id="765257"/>
    <lineage>
        <taxon>Eukaryota</taxon>
        <taxon>Fungi</taxon>
        <taxon>Dikarya</taxon>
        <taxon>Basidiomycota</taxon>
        <taxon>Agaricomycotina</taxon>
        <taxon>Agaricomycetes</taxon>
        <taxon>Agaricomycetidae</taxon>
        <taxon>Boletales</taxon>
        <taxon>Sclerodermatineae</taxon>
        <taxon>Pisolithaceae</taxon>
        <taxon>Pisolithus</taxon>
    </lineage>
</organism>
<dbReference type="Proteomes" id="UP000054018">
    <property type="component" value="Unassembled WGS sequence"/>
</dbReference>
<evidence type="ECO:0000313" key="1">
    <source>
        <dbReference type="EMBL" id="KIK14630.1"/>
    </source>
</evidence>